<evidence type="ECO:0000313" key="8">
    <source>
        <dbReference type="Proteomes" id="UP000030762"/>
    </source>
</evidence>
<dbReference type="SMART" id="SM00331">
    <property type="entry name" value="PP2C_SIG"/>
    <property type="match status" value="1"/>
</dbReference>
<evidence type="ECO:0000256" key="4">
    <source>
        <dbReference type="ARBA" id="ARBA00022912"/>
    </source>
</evidence>
<dbReference type="RefSeq" id="XP_008612270.1">
    <property type="nucleotide sequence ID" value="XM_008614048.1"/>
</dbReference>
<dbReference type="SMART" id="SM00332">
    <property type="entry name" value="PP2Cc"/>
    <property type="match status" value="1"/>
</dbReference>
<dbReference type="GO" id="GO:0046872">
    <property type="term" value="F:metal ion binding"/>
    <property type="evidence" value="ECO:0007669"/>
    <property type="project" value="UniProtKB-KW"/>
</dbReference>
<evidence type="ECO:0000259" key="6">
    <source>
        <dbReference type="PROSITE" id="PS51746"/>
    </source>
</evidence>
<dbReference type="GeneID" id="19948905"/>
<keyword evidence="3 5" id="KW-0378">Hydrolase</keyword>
<keyword evidence="2" id="KW-0479">Metal-binding</keyword>
<accession>T0RPH7</accession>
<dbReference type="PROSITE" id="PS01032">
    <property type="entry name" value="PPM_1"/>
    <property type="match status" value="1"/>
</dbReference>
<dbReference type="EMBL" id="JH767155">
    <property type="protein sequence ID" value="EQC34408.1"/>
    <property type="molecule type" value="Genomic_DNA"/>
</dbReference>
<protein>
    <recommendedName>
        <fullName evidence="6">PPM-type phosphatase domain-containing protein</fullName>
    </recommendedName>
</protein>
<dbReference type="Gene3D" id="3.60.40.10">
    <property type="entry name" value="PPM-type phosphatase domain"/>
    <property type="match status" value="1"/>
</dbReference>
<dbReference type="STRING" id="1156394.T0RPH7"/>
<dbReference type="PANTHER" id="PTHR47992">
    <property type="entry name" value="PROTEIN PHOSPHATASE"/>
    <property type="match status" value="1"/>
</dbReference>
<evidence type="ECO:0000256" key="2">
    <source>
        <dbReference type="ARBA" id="ARBA00022723"/>
    </source>
</evidence>
<sequence>MMPVAADVAPTRMKRFGKRRFNSTLILEDAPPPSSLELLFESFPFLGRWRLKWKKLMSSSVRHHQAAPTNLPSSFLSPLQLHPHVPNAKFSDPVLTFDVSEANLCGVASIRGIRNANEDTYRVITNLEKYVSSLLVTQADATPASVLDKHMQSSVFDSEESLRLKEATWFLPAEIPQEPSTWTQLYGVYDGHAGRRCSATVARALPLYLLAAAETFHTNLSECLKTSCLALDKSFLDLAATRGYKDGSTAITVLIRNDEVYVANIGDCRAILISLDPASNVPKVKPLSVDQKPHSPAEKARIEEAGGIVLNIRGINRVNGLLAVARAFGDIALKRYIVAEPEVTVHQLQEHDAFIVLATDGLWDVFSNEAVASFIRTYMDMPLDNLALKLANMAIELGSTDNITAVVVDVR</sequence>
<comment type="similarity">
    <text evidence="5">Belongs to the PP2C family.</text>
</comment>
<keyword evidence="8" id="KW-1185">Reference proteome</keyword>
<dbReference type="InterPro" id="IPR015655">
    <property type="entry name" value="PP2C"/>
</dbReference>
<gene>
    <name evidence="7" type="ORF">SDRG_08178</name>
</gene>
<dbReference type="InParanoid" id="T0RPH7"/>
<dbReference type="InterPro" id="IPR001932">
    <property type="entry name" value="PPM-type_phosphatase-like_dom"/>
</dbReference>
<evidence type="ECO:0000256" key="1">
    <source>
        <dbReference type="ARBA" id="ARBA00004170"/>
    </source>
</evidence>
<keyword evidence="4 5" id="KW-0904">Protein phosphatase</keyword>
<dbReference type="VEuPathDB" id="FungiDB:SDRG_08178"/>
<dbReference type="SUPFAM" id="SSF81606">
    <property type="entry name" value="PP2C-like"/>
    <property type="match status" value="1"/>
</dbReference>
<reference evidence="7 8" key="1">
    <citation type="submission" date="2012-04" db="EMBL/GenBank/DDBJ databases">
        <title>The Genome Sequence of Saprolegnia declina VS20.</title>
        <authorList>
            <consortium name="The Broad Institute Genome Sequencing Platform"/>
            <person name="Russ C."/>
            <person name="Nusbaum C."/>
            <person name="Tyler B."/>
            <person name="van West P."/>
            <person name="Dieguez-Uribeondo J."/>
            <person name="de Bruijn I."/>
            <person name="Tripathy S."/>
            <person name="Jiang R."/>
            <person name="Young S.K."/>
            <person name="Zeng Q."/>
            <person name="Gargeya S."/>
            <person name="Fitzgerald M."/>
            <person name="Haas B."/>
            <person name="Abouelleil A."/>
            <person name="Alvarado L."/>
            <person name="Arachchi H.M."/>
            <person name="Berlin A."/>
            <person name="Chapman S.B."/>
            <person name="Goldberg J."/>
            <person name="Griggs A."/>
            <person name="Gujja S."/>
            <person name="Hansen M."/>
            <person name="Howarth C."/>
            <person name="Imamovic A."/>
            <person name="Larimer J."/>
            <person name="McCowen C."/>
            <person name="Montmayeur A."/>
            <person name="Murphy C."/>
            <person name="Neiman D."/>
            <person name="Pearson M."/>
            <person name="Priest M."/>
            <person name="Roberts A."/>
            <person name="Saif S."/>
            <person name="Shea T."/>
            <person name="Sisk P."/>
            <person name="Sykes S."/>
            <person name="Wortman J."/>
            <person name="Nusbaum C."/>
            <person name="Birren B."/>
        </authorList>
    </citation>
    <scope>NUCLEOTIDE SEQUENCE [LARGE SCALE GENOMIC DNA]</scope>
    <source>
        <strain evidence="7 8">VS20</strain>
    </source>
</reference>
<evidence type="ECO:0000313" key="7">
    <source>
        <dbReference type="EMBL" id="EQC34408.1"/>
    </source>
</evidence>
<dbReference type="eggNOG" id="KOG0698">
    <property type="taxonomic scope" value="Eukaryota"/>
</dbReference>
<dbReference type="Proteomes" id="UP000030762">
    <property type="component" value="Unassembled WGS sequence"/>
</dbReference>
<dbReference type="CDD" id="cd00143">
    <property type="entry name" value="PP2Cc"/>
    <property type="match status" value="1"/>
</dbReference>
<dbReference type="GO" id="GO:0016020">
    <property type="term" value="C:membrane"/>
    <property type="evidence" value="ECO:0007669"/>
    <property type="project" value="UniProtKB-SubCell"/>
</dbReference>
<dbReference type="GO" id="GO:0004722">
    <property type="term" value="F:protein serine/threonine phosphatase activity"/>
    <property type="evidence" value="ECO:0007669"/>
    <property type="project" value="InterPro"/>
</dbReference>
<dbReference type="Pfam" id="PF00481">
    <property type="entry name" value="PP2C"/>
    <property type="match status" value="1"/>
</dbReference>
<proteinExistence type="inferred from homology"/>
<comment type="subcellular location">
    <subcellularLocation>
        <location evidence="1">Membrane</location>
        <topology evidence="1">Peripheral membrane protein</topology>
    </subcellularLocation>
</comment>
<dbReference type="PROSITE" id="PS51746">
    <property type="entry name" value="PPM_2"/>
    <property type="match status" value="1"/>
</dbReference>
<dbReference type="InterPro" id="IPR036457">
    <property type="entry name" value="PPM-type-like_dom_sf"/>
</dbReference>
<dbReference type="OMA" id="QEPSTWT"/>
<evidence type="ECO:0000256" key="3">
    <source>
        <dbReference type="ARBA" id="ARBA00022801"/>
    </source>
</evidence>
<organism evidence="7 8">
    <name type="scientific">Saprolegnia diclina (strain VS20)</name>
    <dbReference type="NCBI Taxonomy" id="1156394"/>
    <lineage>
        <taxon>Eukaryota</taxon>
        <taxon>Sar</taxon>
        <taxon>Stramenopiles</taxon>
        <taxon>Oomycota</taxon>
        <taxon>Saprolegniomycetes</taxon>
        <taxon>Saprolegniales</taxon>
        <taxon>Saprolegniaceae</taxon>
        <taxon>Saprolegnia</taxon>
    </lineage>
</organism>
<feature type="domain" description="PPM-type phosphatase" evidence="6">
    <location>
        <begin position="104"/>
        <end position="410"/>
    </location>
</feature>
<evidence type="ECO:0000256" key="5">
    <source>
        <dbReference type="RuleBase" id="RU003465"/>
    </source>
</evidence>
<name>T0RPH7_SAPDV</name>
<dbReference type="AlphaFoldDB" id="T0RPH7"/>
<dbReference type="InterPro" id="IPR000222">
    <property type="entry name" value="PP2C_BS"/>
</dbReference>
<dbReference type="OrthoDB" id="416093at2759"/>